<gene>
    <name evidence="1" type="ORF">GGR22_000702</name>
</gene>
<proteinExistence type="predicted"/>
<protein>
    <recommendedName>
        <fullName evidence="3">Restriction endonuclease type IV Mrr domain-containing protein</fullName>
    </recommendedName>
</protein>
<keyword evidence="2" id="KW-1185">Reference proteome</keyword>
<evidence type="ECO:0008006" key="3">
    <source>
        <dbReference type="Google" id="ProtNLM"/>
    </source>
</evidence>
<sequence length="1416" mass="168869">MSKKGGEFEVIAIDFFENIFKELNFKVVRKRIQNSGSQDGYDILIEIVDERFRSYYIFIECKDYNVELNYSDAIIKLPQIASTHEDIDLVVFISPRRNFSNIFEETRNKPFLESLSNSNFRVTFLSPETDVQKYFSLYPEIYNKIYAENAPTLTIEDRKEILDQFNKFIFSSKNLNKVIIDETDKEKFIKNLEKDNFHIERTIRTSQKRESYFYNPDSGKSTLNTIIKNQILGVVLLGNPGYGKTNELKHFAVDLWDNRNENDLIPFFYKLKNFTSSSKIEDFLPSNYKFIYDFTIILDGIDEIENIIDFTNKLRNFISENRKNIDDKRTKFVISCRTNVYKKYIKIIDDFEICYLNEISLQSSNKFLNEKYNLDFLNEKKFDFHKHREILESPFYLELIGSHFEKTGILLTNKAQLINAFVDSRLFEDEEVKFQNDTIFDKDKLISYTQKIAFALEAMQKTSLPSSQIKIISNINERDFAKNPFIEENLSDNWSFAFKNIQEYFVAKMLENLSFEEIISFIKIDDKTNKIHPTWHNVITFLLNLQIDSEIHKSLVDWLLVNDFELLFSADSDRINNDVKINVLETFFSRNCIENTLWINNTQEVANFSECEANIKYLIEKIKDKTIHRRARMSAIKLLSHMDMSQHFLDELKLIIPDILEEDNFEDENNLYLKQDIIMLTDSVGVNEDVEFFNKIILLLRHRDNKEIISSIIHSVPNKSIEDNIDYFLEILDKSIGNKNWIAVSKYNSITSTKDKLFDLFLRVNNPDILLKIYSFLVERHKNYQIRENLIKDFLNYFKEFFEAKLEHHDSLIEIISNAVINDKIRYFEDDLLVDIVKACKIEKKVFTKIIQTISGNSDRKHFLAEIIIKDYFNEVLNLYLNKKLNDDFLHQFRNVISHRDLNLSRQFEEYIESNSKYIFRDKISTDEIEERKKYWESKNQKNFDVLFKNEEIVFQITKLYDFLGKEELSYDDLDKFYHKYYENFELQKEVTENAKHLLYEILRDNYKHSDKLNRKELPLLIENYKFNIMLDIMNCLPEKGKKIEISDKQKKHINDWCNENTETAKEYYLKHLSIGNNRDDEKYNLFQAIFKFQKHFKFNLDETLLLDMIWFNTYEKGIEIDYMQGVVSEEKINNRILKNLKDDRLSPTSYCNHLKYCIENKINYKQLNLDIKEKINIFLNSDYYFYSGQLLEMFFSNDLKTLKEFLNCDITISPERKKHFFDNTISILLKNNHAETAKVFLIVNYEQLISQNVYQEIEIIGKLIDLNYERTFDNYYNLIKTSIENSIKLGTELRNNDWQKYTNKFAIDKLIKLLELCLSTSNIDSFFDRFSDPIRIASETILNICKTNDSETCVDVIEKLNDFDLNKIKSVDGELFHYNKLKNDVQEIYYSHKSKPFTIVQVLKVFEEKKYIFLN</sequence>
<accession>A0ABR6DMN4</accession>
<comment type="caution">
    <text evidence="1">The sequence shown here is derived from an EMBL/GenBank/DDBJ whole genome shotgun (WGS) entry which is preliminary data.</text>
</comment>
<dbReference type="Proteomes" id="UP000555003">
    <property type="component" value="Unassembled WGS sequence"/>
</dbReference>
<name>A0ABR6DMN4_9FLAO</name>
<evidence type="ECO:0000313" key="2">
    <source>
        <dbReference type="Proteomes" id="UP000555003"/>
    </source>
</evidence>
<organism evidence="1 2">
    <name type="scientific">Flavobacterium gossypii</name>
    <dbReference type="NCBI Taxonomy" id="1646119"/>
    <lineage>
        <taxon>Bacteria</taxon>
        <taxon>Pseudomonadati</taxon>
        <taxon>Bacteroidota</taxon>
        <taxon>Flavobacteriia</taxon>
        <taxon>Flavobacteriales</taxon>
        <taxon>Flavobacteriaceae</taxon>
        <taxon>Flavobacterium</taxon>
    </lineage>
</organism>
<evidence type="ECO:0000313" key="1">
    <source>
        <dbReference type="EMBL" id="MBA9072576.1"/>
    </source>
</evidence>
<dbReference type="EMBL" id="JACJIS010000001">
    <property type="protein sequence ID" value="MBA9072576.1"/>
    <property type="molecule type" value="Genomic_DNA"/>
</dbReference>
<dbReference type="RefSeq" id="WP_182492584.1">
    <property type="nucleotide sequence ID" value="NZ_JACJIS010000001.1"/>
</dbReference>
<reference evidence="1 2" key="1">
    <citation type="submission" date="2020-08" db="EMBL/GenBank/DDBJ databases">
        <title>Genomic Encyclopedia of Type Strains, Phase IV (KMG-IV): sequencing the most valuable type-strain genomes for metagenomic binning, comparative biology and taxonomic classification.</title>
        <authorList>
            <person name="Goeker M."/>
        </authorList>
    </citation>
    <scope>NUCLEOTIDE SEQUENCE [LARGE SCALE GENOMIC DNA]</scope>
    <source>
        <strain evidence="1 2">DSM 100397</strain>
    </source>
</reference>